<keyword evidence="4" id="KW-1185">Reference proteome</keyword>
<feature type="signal peptide" evidence="2">
    <location>
        <begin position="1"/>
        <end position="16"/>
    </location>
</feature>
<organism evidence="3 4">
    <name type="scientific">Ascobolus immersus RN42</name>
    <dbReference type="NCBI Taxonomy" id="1160509"/>
    <lineage>
        <taxon>Eukaryota</taxon>
        <taxon>Fungi</taxon>
        <taxon>Dikarya</taxon>
        <taxon>Ascomycota</taxon>
        <taxon>Pezizomycotina</taxon>
        <taxon>Pezizomycetes</taxon>
        <taxon>Pezizales</taxon>
        <taxon>Ascobolaceae</taxon>
        <taxon>Ascobolus</taxon>
    </lineage>
</organism>
<evidence type="ECO:0000256" key="2">
    <source>
        <dbReference type="SAM" id="SignalP"/>
    </source>
</evidence>
<evidence type="ECO:0000313" key="3">
    <source>
        <dbReference type="EMBL" id="RPA76880.1"/>
    </source>
</evidence>
<feature type="chain" id="PRO_5017972154" description="Extracellular membrane protein CFEM domain-containing protein" evidence="2">
    <location>
        <begin position="17"/>
        <end position="196"/>
    </location>
</feature>
<evidence type="ECO:0000256" key="1">
    <source>
        <dbReference type="SAM" id="MobiDB-lite"/>
    </source>
</evidence>
<accession>A0A3N4HYE7</accession>
<dbReference type="EMBL" id="ML119735">
    <property type="protein sequence ID" value="RPA76880.1"/>
    <property type="molecule type" value="Genomic_DNA"/>
</dbReference>
<sequence length="196" mass="20657">MKYILPLLLAPVATLAAYNHTYTILTDFPSLVAILPACVQSCYGPHLLAQGQSLILTPDCPITGDKGEKVDWACLCDGTKRPNTTEAREVKQKAVDELRTCLKGVREDDGQCEWADESDAGEVEGRLSESCAATLNQTNHSGHLNETKSNDPKANDGAEGDKNGAGSGAGTIGIPGNGGALTSALFMGFVAYLVFL</sequence>
<gene>
    <name evidence="3" type="ORF">BJ508DRAFT_379201</name>
</gene>
<dbReference type="Proteomes" id="UP000275078">
    <property type="component" value="Unassembled WGS sequence"/>
</dbReference>
<name>A0A3N4HYE7_ASCIM</name>
<evidence type="ECO:0000313" key="4">
    <source>
        <dbReference type="Proteomes" id="UP000275078"/>
    </source>
</evidence>
<protein>
    <recommendedName>
        <fullName evidence="5">Extracellular membrane protein CFEM domain-containing protein</fullName>
    </recommendedName>
</protein>
<dbReference type="AlphaFoldDB" id="A0A3N4HYE7"/>
<feature type="region of interest" description="Disordered" evidence="1">
    <location>
        <begin position="138"/>
        <end position="164"/>
    </location>
</feature>
<proteinExistence type="predicted"/>
<keyword evidence="2" id="KW-0732">Signal</keyword>
<evidence type="ECO:0008006" key="5">
    <source>
        <dbReference type="Google" id="ProtNLM"/>
    </source>
</evidence>
<reference evidence="3 4" key="1">
    <citation type="journal article" date="2018" name="Nat. Ecol. Evol.">
        <title>Pezizomycetes genomes reveal the molecular basis of ectomycorrhizal truffle lifestyle.</title>
        <authorList>
            <person name="Murat C."/>
            <person name="Payen T."/>
            <person name="Noel B."/>
            <person name="Kuo A."/>
            <person name="Morin E."/>
            <person name="Chen J."/>
            <person name="Kohler A."/>
            <person name="Krizsan K."/>
            <person name="Balestrini R."/>
            <person name="Da Silva C."/>
            <person name="Montanini B."/>
            <person name="Hainaut M."/>
            <person name="Levati E."/>
            <person name="Barry K.W."/>
            <person name="Belfiori B."/>
            <person name="Cichocki N."/>
            <person name="Clum A."/>
            <person name="Dockter R.B."/>
            <person name="Fauchery L."/>
            <person name="Guy J."/>
            <person name="Iotti M."/>
            <person name="Le Tacon F."/>
            <person name="Lindquist E.A."/>
            <person name="Lipzen A."/>
            <person name="Malagnac F."/>
            <person name="Mello A."/>
            <person name="Molinier V."/>
            <person name="Miyauchi S."/>
            <person name="Poulain J."/>
            <person name="Riccioni C."/>
            <person name="Rubini A."/>
            <person name="Sitrit Y."/>
            <person name="Splivallo R."/>
            <person name="Traeger S."/>
            <person name="Wang M."/>
            <person name="Zifcakova L."/>
            <person name="Wipf D."/>
            <person name="Zambonelli A."/>
            <person name="Paolocci F."/>
            <person name="Nowrousian M."/>
            <person name="Ottonello S."/>
            <person name="Baldrian P."/>
            <person name="Spatafora J.W."/>
            <person name="Henrissat B."/>
            <person name="Nagy L.G."/>
            <person name="Aury J.M."/>
            <person name="Wincker P."/>
            <person name="Grigoriev I.V."/>
            <person name="Bonfante P."/>
            <person name="Martin F.M."/>
        </authorList>
    </citation>
    <scope>NUCLEOTIDE SEQUENCE [LARGE SCALE GENOMIC DNA]</scope>
    <source>
        <strain evidence="3 4">RN42</strain>
    </source>
</reference>
<feature type="compositionally biased region" description="Basic and acidic residues" evidence="1">
    <location>
        <begin position="143"/>
        <end position="162"/>
    </location>
</feature>